<accession>A0A8S5MBG3</accession>
<dbReference type="EMBL" id="BK014868">
    <property type="protein sequence ID" value="DAD79574.1"/>
    <property type="molecule type" value="Genomic_DNA"/>
</dbReference>
<sequence>MTSENVYVIIIYVIEYITRRRLRYESIAM</sequence>
<protein>
    <submittedName>
        <fullName evidence="1">Uncharacterized protein</fullName>
    </submittedName>
</protein>
<proteinExistence type="predicted"/>
<reference evidence="1" key="1">
    <citation type="journal article" date="2021" name="Proc. Natl. Acad. Sci. U.S.A.">
        <title>A Catalog of Tens of Thousands of Viruses from Human Metagenomes Reveals Hidden Associations with Chronic Diseases.</title>
        <authorList>
            <person name="Tisza M.J."/>
            <person name="Buck C.B."/>
        </authorList>
    </citation>
    <scope>NUCLEOTIDE SEQUENCE</scope>
    <source>
        <strain evidence="1">CtZCK1</strain>
    </source>
</reference>
<organism evidence="1">
    <name type="scientific">Siphoviridae sp. ctZCK1</name>
    <dbReference type="NCBI Taxonomy" id="2826382"/>
    <lineage>
        <taxon>Viruses</taxon>
        <taxon>Duplodnaviria</taxon>
        <taxon>Heunggongvirae</taxon>
        <taxon>Uroviricota</taxon>
        <taxon>Caudoviricetes</taxon>
    </lineage>
</organism>
<evidence type="ECO:0000313" key="1">
    <source>
        <dbReference type="EMBL" id="DAD79574.1"/>
    </source>
</evidence>
<name>A0A8S5MBG3_9CAUD</name>